<keyword evidence="4" id="KW-1185">Reference proteome</keyword>
<evidence type="ECO:0000313" key="3">
    <source>
        <dbReference type="EMBL" id="CCI54042.1"/>
    </source>
</evidence>
<gene>
    <name evidence="3" type="ORF">BN13_560003</name>
</gene>
<proteinExistence type="predicted"/>
<evidence type="ECO:0000313" key="4">
    <source>
        <dbReference type="Proteomes" id="UP000035720"/>
    </source>
</evidence>
<organism evidence="3 4">
    <name type="scientific">Nostocoides jenkinsii Ben 74</name>
    <dbReference type="NCBI Taxonomy" id="1193518"/>
    <lineage>
        <taxon>Bacteria</taxon>
        <taxon>Bacillati</taxon>
        <taxon>Actinomycetota</taxon>
        <taxon>Actinomycetes</taxon>
        <taxon>Micrococcales</taxon>
        <taxon>Intrasporangiaceae</taxon>
        <taxon>Nostocoides</taxon>
    </lineage>
</organism>
<protein>
    <recommendedName>
        <fullName evidence="5">SAF domain-containing protein</fullName>
    </recommendedName>
</protein>
<feature type="transmembrane region" description="Helical" evidence="2">
    <location>
        <begin position="48"/>
        <end position="66"/>
    </location>
</feature>
<reference evidence="3 4" key="1">
    <citation type="journal article" date="2013" name="ISME J.">
        <title>A metabolic model for members of the genus Tetrasphaera involved in enhanced biological phosphorus removal.</title>
        <authorList>
            <person name="Kristiansen R."/>
            <person name="Nguyen H.T.T."/>
            <person name="Saunders A.M."/>
            <person name="Nielsen J.L."/>
            <person name="Wimmer R."/>
            <person name="Le V.Q."/>
            <person name="McIlroy S.J."/>
            <person name="Petrovski S."/>
            <person name="Seviour R.J."/>
            <person name="Calteau A."/>
            <person name="Nielsen K.L."/>
            <person name="Nielsen P.H."/>
        </authorList>
    </citation>
    <scope>NUCLEOTIDE SEQUENCE [LARGE SCALE GENOMIC DNA]</scope>
    <source>
        <strain evidence="3 4">Ben 74</strain>
    </source>
</reference>
<dbReference type="EMBL" id="CAJC01000168">
    <property type="protein sequence ID" value="CCI54042.1"/>
    <property type="molecule type" value="Genomic_DNA"/>
</dbReference>
<dbReference type="Proteomes" id="UP000035720">
    <property type="component" value="Unassembled WGS sequence"/>
</dbReference>
<evidence type="ECO:0008006" key="5">
    <source>
        <dbReference type="Google" id="ProtNLM"/>
    </source>
</evidence>
<sequence>MTMAGIGVGGSLGGGLAGRGGKRLALSPDGPFGALAGASRKAAWRRRLLRRVAAAMLLLVAVVLVLTRPGPLGSAAHGGPTSSPSPTPTAGADIGSDINGGTRADPGTDAAPALGATAAPGGLGVVALAPRLGAAQVPPGLVGMSLPLLDPTMASRLRVGDIVDAYATGRKSPVARAARVIDVIAVTTSDLGVSGDDTGASGARVGAAYVFVAVEKTDASRISAGQSLGSGPTGYWIAVRGNDVTIDQAP</sequence>
<evidence type="ECO:0000256" key="1">
    <source>
        <dbReference type="SAM" id="MobiDB-lite"/>
    </source>
</evidence>
<evidence type="ECO:0000256" key="2">
    <source>
        <dbReference type="SAM" id="Phobius"/>
    </source>
</evidence>
<dbReference type="AlphaFoldDB" id="A0A077MFL1"/>
<keyword evidence="2" id="KW-1133">Transmembrane helix</keyword>
<accession>A0A077MFL1</accession>
<feature type="compositionally biased region" description="Low complexity" evidence="1">
    <location>
        <begin position="104"/>
        <end position="113"/>
    </location>
</feature>
<feature type="compositionally biased region" description="Low complexity" evidence="1">
    <location>
        <begin position="73"/>
        <end position="92"/>
    </location>
</feature>
<name>A0A077MFL1_9MICO</name>
<keyword evidence="2" id="KW-0812">Transmembrane</keyword>
<comment type="caution">
    <text evidence="3">The sequence shown here is derived from an EMBL/GenBank/DDBJ whole genome shotgun (WGS) entry which is preliminary data.</text>
</comment>
<feature type="region of interest" description="Disordered" evidence="1">
    <location>
        <begin position="73"/>
        <end position="113"/>
    </location>
</feature>
<keyword evidence="2" id="KW-0472">Membrane</keyword>
<dbReference type="STRING" id="1193518.BN13_560003"/>